<gene>
    <name evidence="2" type="ORF">CKO45_29130</name>
</gene>
<evidence type="ECO:0008006" key="4">
    <source>
        <dbReference type="Google" id="ProtNLM"/>
    </source>
</evidence>
<dbReference type="Gene3D" id="3.40.190.10">
    <property type="entry name" value="Periplasmic binding protein-like II"/>
    <property type="match status" value="1"/>
</dbReference>
<dbReference type="SUPFAM" id="SSF53850">
    <property type="entry name" value="Periplasmic binding protein-like II"/>
    <property type="match status" value="1"/>
</dbReference>
<keyword evidence="3" id="KW-1185">Reference proteome</keyword>
<dbReference type="InterPro" id="IPR005064">
    <property type="entry name" value="BUG"/>
</dbReference>
<evidence type="ECO:0000256" key="1">
    <source>
        <dbReference type="ARBA" id="ARBA00006987"/>
    </source>
</evidence>
<accession>A0ABS1D871</accession>
<comment type="similarity">
    <text evidence="1">Belongs to the UPF0065 (bug) family.</text>
</comment>
<dbReference type="Proteomes" id="UP000697995">
    <property type="component" value="Unassembled WGS sequence"/>
</dbReference>
<protein>
    <recommendedName>
        <fullName evidence="4">Tripartite tricarboxylate transporter substrate binding protein</fullName>
    </recommendedName>
</protein>
<reference evidence="2 3" key="1">
    <citation type="journal article" date="2020" name="Microorganisms">
        <title>Osmotic Adaptation and Compatible Solute Biosynthesis of Phototrophic Bacteria as Revealed from Genome Analyses.</title>
        <authorList>
            <person name="Imhoff J.F."/>
            <person name="Rahn T."/>
            <person name="Kunzel S."/>
            <person name="Keller A."/>
            <person name="Neulinger S.C."/>
        </authorList>
    </citation>
    <scope>NUCLEOTIDE SEQUENCE [LARGE SCALE GENOMIC DNA]</scope>
    <source>
        <strain evidence="2 3">DSM 15382</strain>
    </source>
</reference>
<evidence type="ECO:0000313" key="2">
    <source>
        <dbReference type="EMBL" id="MBK1662252.1"/>
    </source>
</evidence>
<dbReference type="PANTHER" id="PTHR42928">
    <property type="entry name" value="TRICARBOXYLATE-BINDING PROTEIN"/>
    <property type="match status" value="1"/>
</dbReference>
<dbReference type="Pfam" id="PF03401">
    <property type="entry name" value="TctC"/>
    <property type="match status" value="1"/>
</dbReference>
<comment type="caution">
    <text evidence="2">The sequence shown here is derived from an EMBL/GenBank/DDBJ whole genome shotgun (WGS) entry which is preliminary data.</text>
</comment>
<name>A0ABS1D871_9PROT</name>
<organism evidence="2 3">
    <name type="scientific">Paracraurococcus ruber</name>
    <dbReference type="NCBI Taxonomy" id="77675"/>
    <lineage>
        <taxon>Bacteria</taxon>
        <taxon>Pseudomonadati</taxon>
        <taxon>Pseudomonadota</taxon>
        <taxon>Alphaproteobacteria</taxon>
        <taxon>Acetobacterales</taxon>
        <taxon>Roseomonadaceae</taxon>
        <taxon>Paracraurococcus</taxon>
    </lineage>
</organism>
<dbReference type="CDD" id="cd07012">
    <property type="entry name" value="PBP2_Bug_TTT"/>
    <property type="match status" value="1"/>
</dbReference>
<sequence length="387" mass="40257">MSLLPGRVGSAGQLLRPPRRALSELQRGLPAGPDEYVAFGESAPIPDGPRFLRTARQSMLVGLRGSAMTTTRRLVLAGLALPFVARAEAGWPSRPIRVVVAWPPGGSTDVAARLITAAMQPALGKPIVIENRGGATGAIGSGVAAQAAPDGYTWLIDASGQVVNQFLMTRLGFDYAAAFTPVTQLTLLPALLLVRNEAPQRSLADLVAHLRANPGQESYGSSGIGTGSHLAAALLLKRAGLTATHVPYRGGAQQIQSVLTGETLFTFSTIPTPAPLIRDGQLRILGVSTVERTSAFPDAVSVAEQGYPGFAIGDWHGLLAPAGTSASMVAAMARAADAALRDAGVRERLTLLGAEPVGQGPDAFAAFLAAERQRLGNFIQQEGIRAD</sequence>
<dbReference type="InterPro" id="IPR042100">
    <property type="entry name" value="Bug_dom1"/>
</dbReference>
<dbReference type="PANTHER" id="PTHR42928:SF5">
    <property type="entry name" value="BLR1237 PROTEIN"/>
    <property type="match status" value="1"/>
</dbReference>
<proteinExistence type="inferred from homology"/>
<evidence type="ECO:0000313" key="3">
    <source>
        <dbReference type="Proteomes" id="UP000697995"/>
    </source>
</evidence>
<dbReference type="EMBL" id="NRSG01000495">
    <property type="protein sequence ID" value="MBK1662252.1"/>
    <property type="molecule type" value="Genomic_DNA"/>
</dbReference>
<dbReference type="Gene3D" id="3.40.190.150">
    <property type="entry name" value="Bordetella uptake gene, domain 1"/>
    <property type="match status" value="1"/>
</dbReference>